<accession>S4N029</accession>
<sequence length="50" mass="5422">MAAREPPWPEAIAVDTSGPLDSAVARALTAVRPWGSSQAPVFRRPYMEPD</sequence>
<dbReference type="Proteomes" id="UP000015001">
    <property type="component" value="Unassembled WGS sequence"/>
</dbReference>
<proteinExistence type="predicted"/>
<dbReference type="HOGENOM" id="CLU_3122965_0_0_11"/>
<keyword evidence="2" id="KW-1185">Reference proteome</keyword>
<organism evidence="1 2">
    <name type="scientific">Streptomyces afghaniensis 772</name>
    <dbReference type="NCBI Taxonomy" id="1283301"/>
    <lineage>
        <taxon>Bacteria</taxon>
        <taxon>Bacillati</taxon>
        <taxon>Actinomycetota</taxon>
        <taxon>Actinomycetes</taxon>
        <taxon>Kitasatosporales</taxon>
        <taxon>Streptomycetaceae</taxon>
        <taxon>Streptomyces</taxon>
    </lineage>
</organism>
<name>S4N029_9ACTN</name>
<evidence type="ECO:0000313" key="1">
    <source>
        <dbReference type="EMBL" id="EPJ42926.1"/>
    </source>
</evidence>
<reference evidence="1 2" key="1">
    <citation type="submission" date="2013-02" db="EMBL/GenBank/DDBJ databases">
        <title>Draft Genome Sequence of Streptomyces afghaniensis, Which Produces Compounds of the Julimycin B-Complex.</title>
        <authorList>
            <person name="Gruening B.A."/>
            <person name="Praeg A."/>
            <person name="Erxleben A."/>
            <person name="Guenther S."/>
            <person name="Fiedler H.-P."/>
            <person name="Goodfellow M."/>
            <person name="Mueller M."/>
        </authorList>
    </citation>
    <scope>NUCLEOTIDE SEQUENCE [LARGE SCALE GENOMIC DNA]</scope>
    <source>
        <strain evidence="1 2">772</strain>
    </source>
</reference>
<gene>
    <name evidence="1" type="ORF">STAFG_0017</name>
</gene>
<dbReference type="PATRIC" id="fig|1283301.3.peg.18"/>
<comment type="caution">
    <text evidence="1">The sequence shown here is derived from an EMBL/GenBank/DDBJ whole genome shotgun (WGS) entry which is preliminary data.</text>
</comment>
<dbReference type="AlphaFoldDB" id="S4N029"/>
<evidence type="ECO:0000313" key="2">
    <source>
        <dbReference type="Proteomes" id="UP000015001"/>
    </source>
</evidence>
<protein>
    <submittedName>
        <fullName evidence="1">Uncharacterized protein</fullName>
    </submittedName>
</protein>
<dbReference type="EMBL" id="AOPY01000119">
    <property type="protein sequence ID" value="EPJ42926.1"/>
    <property type="molecule type" value="Genomic_DNA"/>
</dbReference>